<dbReference type="GO" id="GO:0005777">
    <property type="term" value="C:peroxisome"/>
    <property type="evidence" value="ECO:0007669"/>
    <property type="project" value="InterPro"/>
</dbReference>
<proteinExistence type="predicted"/>
<evidence type="ECO:0000259" key="2">
    <source>
        <dbReference type="Pfam" id="PF01936"/>
    </source>
</evidence>
<dbReference type="GO" id="GO:0004540">
    <property type="term" value="F:RNA nuclease activity"/>
    <property type="evidence" value="ECO:0007669"/>
    <property type="project" value="InterPro"/>
</dbReference>
<dbReference type="GO" id="GO:0010468">
    <property type="term" value="P:regulation of gene expression"/>
    <property type="evidence" value="ECO:0007669"/>
    <property type="project" value="InterPro"/>
</dbReference>
<evidence type="ECO:0000256" key="1">
    <source>
        <dbReference type="SAM" id="MobiDB-lite"/>
    </source>
</evidence>
<reference evidence="3" key="2">
    <citation type="submission" date="2023-06" db="EMBL/GenBank/DDBJ databases">
        <authorList>
            <person name="Ma L."/>
            <person name="Liu K.-W."/>
            <person name="Li Z."/>
            <person name="Hsiao Y.-Y."/>
            <person name="Qi Y."/>
            <person name="Fu T."/>
            <person name="Tang G."/>
            <person name="Zhang D."/>
            <person name="Sun W.-H."/>
            <person name="Liu D.-K."/>
            <person name="Li Y."/>
            <person name="Chen G.-Z."/>
            <person name="Liu X.-D."/>
            <person name="Liao X.-Y."/>
            <person name="Jiang Y.-T."/>
            <person name="Yu X."/>
            <person name="Hao Y."/>
            <person name="Huang J."/>
            <person name="Zhao X.-W."/>
            <person name="Ke S."/>
            <person name="Chen Y.-Y."/>
            <person name="Wu W.-L."/>
            <person name="Hsu J.-L."/>
            <person name="Lin Y.-F."/>
            <person name="Huang M.-D."/>
            <person name="Li C.-Y."/>
            <person name="Huang L."/>
            <person name="Wang Z.-W."/>
            <person name="Zhao X."/>
            <person name="Zhong W.-Y."/>
            <person name="Peng D.-H."/>
            <person name="Ahmad S."/>
            <person name="Lan S."/>
            <person name="Zhang J.-S."/>
            <person name="Tsai W.-C."/>
            <person name="Van De Peer Y."/>
            <person name="Liu Z.-J."/>
        </authorList>
    </citation>
    <scope>NUCLEOTIDE SEQUENCE</scope>
    <source>
        <strain evidence="3">CP</strain>
        <tissue evidence="3">Leaves</tissue>
    </source>
</reference>
<dbReference type="CDD" id="cd10910">
    <property type="entry name" value="PIN_limkain_b1_N_like"/>
    <property type="match status" value="1"/>
</dbReference>
<dbReference type="InterPro" id="IPR024768">
    <property type="entry name" value="Marf1"/>
</dbReference>
<sequence>METMNEESLRDHIVNFNQVELANRVSQLETALIIMKSRIEDMKSMNPNHQLPPPSTPLQPLHTVLLFHSRAAVEETLRRRSSSSSSSAPPPSSPSKQKRYHHHDEESKAVRVLVWWDFENCSIPSDVNPSLVGPRIMSALRSNGVRGPVSITAVGDVLRLARQTQDALSATGVSISHIPSEDIWVVGRWMRRQVSAGIVRRGPDLCGQDAID</sequence>
<accession>A0AAV9DFA3</accession>
<dbReference type="Pfam" id="PF01936">
    <property type="entry name" value="NYN"/>
    <property type="match status" value="1"/>
</dbReference>
<dbReference type="PANTHER" id="PTHR14379:SF6">
    <property type="entry name" value="EMB|CAB71880.1"/>
    <property type="match status" value="1"/>
</dbReference>
<evidence type="ECO:0000313" key="3">
    <source>
        <dbReference type="EMBL" id="KAK1299705.1"/>
    </source>
</evidence>
<comment type="caution">
    <text evidence="3">The sequence shown here is derived from an EMBL/GenBank/DDBJ whole genome shotgun (WGS) entry which is preliminary data.</text>
</comment>
<dbReference type="EMBL" id="JAUJYO010000013">
    <property type="protein sequence ID" value="KAK1299705.1"/>
    <property type="molecule type" value="Genomic_DNA"/>
</dbReference>
<dbReference type="Proteomes" id="UP001180020">
    <property type="component" value="Unassembled WGS sequence"/>
</dbReference>
<keyword evidence="4" id="KW-1185">Reference proteome</keyword>
<gene>
    <name evidence="3" type="ORF">QJS10_CPB13g01380</name>
</gene>
<dbReference type="AlphaFoldDB" id="A0AAV9DFA3"/>
<dbReference type="PANTHER" id="PTHR14379">
    <property type="entry name" value="LIMKAIN B LKAP"/>
    <property type="match status" value="1"/>
</dbReference>
<dbReference type="InterPro" id="IPR021139">
    <property type="entry name" value="NYN"/>
</dbReference>
<evidence type="ECO:0000313" key="4">
    <source>
        <dbReference type="Proteomes" id="UP001180020"/>
    </source>
</evidence>
<name>A0AAV9DFA3_ACOCL</name>
<reference evidence="3" key="1">
    <citation type="journal article" date="2023" name="Nat. Commun.">
        <title>Diploid and tetraploid genomes of Acorus and the evolution of monocots.</title>
        <authorList>
            <person name="Ma L."/>
            <person name="Liu K.W."/>
            <person name="Li Z."/>
            <person name="Hsiao Y.Y."/>
            <person name="Qi Y."/>
            <person name="Fu T."/>
            <person name="Tang G.D."/>
            <person name="Zhang D."/>
            <person name="Sun W.H."/>
            <person name="Liu D.K."/>
            <person name="Li Y."/>
            <person name="Chen G.Z."/>
            <person name="Liu X.D."/>
            <person name="Liao X.Y."/>
            <person name="Jiang Y.T."/>
            <person name="Yu X."/>
            <person name="Hao Y."/>
            <person name="Huang J."/>
            <person name="Zhao X.W."/>
            <person name="Ke S."/>
            <person name="Chen Y.Y."/>
            <person name="Wu W.L."/>
            <person name="Hsu J.L."/>
            <person name="Lin Y.F."/>
            <person name="Huang M.D."/>
            <person name="Li C.Y."/>
            <person name="Huang L."/>
            <person name="Wang Z.W."/>
            <person name="Zhao X."/>
            <person name="Zhong W.Y."/>
            <person name="Peng D.H."/>
            <person name="Ahmad S."/>
            <person name="Lan S."/>
            <person name="Zhang J.S."/>
            <person name="Tsai W.C."/>
            <person name="Van de Peer Y."/>
            <person name="Liu Z.J."/>
        </authorList>
    </citation>
    <scope>NUCLEOTIDE SEQUENCE</scope>
    <source>
        <strain evidence="3">CP</strain>
    </source>
</reference>
<protein>
    <recommendedName>
        <fullName evidence="2">NYN domain-containing protein</fullName>
    </recommendedName>
</protein>
<organism evidence="3 4">
    <name type="scientific">Acorus calamus</name>
    <name type="common">Sweet flag</name>
    <dbReference type="NCBI Taxonomy" id="4465"/>
    <lineage>
        <taxon>Eukaryota</taxon>
        <taxon>Viridiplantae</taxon>
        <taxon>Streptophyta</taxon>
        <taxon>Embryophyta</taxon>
        <taxon>Tracheophyta</taxon>
        <taxon>Spermatophyta</taxon>
        <taxon>Magnoliopsida</taxon>
        <taxon>Liliopsida</taxon>
        <taxon>Acoraceae</taxon>
        <taxon>Acorus</taxon>
    </lineage>
</organism>
<feature type="domain" description="NYN" evidence="2">
    <location>
        <begin position="111"/>
        <end position="180"/>
    </location>
</feature>
<feature type="region of interest" description="Disordered" evidence="1">
    <location>
        <begin position="76"/>
        <end position="103"/>
    </location>
</feature>